<organism evidence="2 3">
    <name type="scientific">Ganoderma sinense ZZ0214-1</name>
    <dbReference type="NCBI Taxonomy" id="1077348"/>
    <lineage>
        <taxon>Eukaryota</taxon>
        <taxon>Fungi</taxon>
        <taxon>Dikarya</taxon>
        <taxon>Basidiomycota</taxon>
        <taxon>Agaricomycotina</taxon>
        <taxon>Agaricomycetes</taxon>
        <taxon>Polyporales</taxon>
        <taxon>Polyporaceae</taxon>
        <taxon>Ganoderma</taxon>
    </lineage>
</organism>
<feature type="region of interest" description="Disordered" evidence="1">
    <location>
        <begin position="82"/>
        <end position="110"/>
    </location>
</feature>
<evidence type="ECO:0000313" key="2">
    <source>
        <dbReference type="EMBL" id="PIL22841.1"/>
    </source>
</evidence>
<reference evidence="2 3" key="1">
    <citation type="journal article" date="2015" name="Sci. Rep.">
        <title>Chromosome-level genome map provides insights into diverse defense mechanisms in the medicinal fungus Ganoderma sinense.</title>
        <authorList>
            <person name="Zhu Y."/>
            <person name="Xu J."/>
            <person name="Sun C."/>
            <person name="Zhou S."/>
            <person name="Xu H."/>
            <person name="Nelson D.R."/>
            <person name="Qian J."/>
            <person name="Song J."/>
            <person name="Luo H."/>
            <person name="Xiang L."/>
            <person name="Li Y."/>
            <person name="Xu Z."/>
            <person name="Ji A."/>
            <person name="Wang L."/>
            <person name="Lu S."/>
            <person name="Hayward A."/>
            <person name="Sun W."/>
            <person name="Li X."/>
            <person name="Schwartz D.C."/>
            <person name="Wang Y."/>
            <person name="Chen S."/>
        </authorList>
    </citation>
    <scope>NUCLEOTIDE SEQUENCE [LARGE SCALE GENOMIC DNA]</scope>
    <source>
        <strain evidence="2 3">ZZ0214-1</strain>
    </source>
</reference>
<dbReference type="OrthoDB" id="2534600at2759"/>
<sequence length="123" mass="12790">MHVRPPPPRPPTRNSQRLDCAVMHVSCIQAGLLLARMGRPEVTNCISGLEQYAYAYEECADQAAEIKRIYHQAVAGELDIAGTGGAASTNSRATSTDPGPGPGPAAANAMTVDQPVFGGGAFP</sequence>
<dbReference type="EMBL" id="AYKW01000069">
    <property type="protein sequence ID" value="PIL22841.1"/>
    <property type="molecule type" value="Genomic_DNA"/>
</dbReference>
<accession>A0A2G8RMW8</accession>
<dbReference type="Proteomes" id="UP000230002">
    <property type="component" value="Unassembled WGS sequence"/>
</dbReference>
<feature type="compositionally biased region" description="Polar residues" evidence="1">
    <location>
        <begin position="86"/>
        <end position="97"/>
    </location>
</feature>
<proteinExistence type="predicted"/>
<gene>
    <name evidence="2" type="ORF">GSI_15536</name>
</gene>
<dbReference type="AlphaFoldDB" id="A0A2G8RMW8"/>
<comment type="caution">
    <text evidence="2">The sequence shown here is derived from an EMBL/GenBank/DDBJ whole genome shotgun (WGS) entry which is preliminary data.</text>
</comment>
<evidence type="ECO:0000313" key="3">
    <source>
        <dbReference type="Proteomes" id="UP000230002"/>
    </source>
</evidence>
<protein>
    <submittedName>
        <fullName evidence="2">Uncharacterized protein</fullName>
    </submittedName>
</protein>
<name>A0A2G8RMW8_9APHY</name>
<keyword evidence="3" id="KW-1185">Reference proteome</keyword>
<evidence type="ECO:0000256" key="1">
    <source>
        <dbReference type="SAM" id="MobiDB-lite"/>
    </source>
</evidence>